<dbReference type="Proteomes" id="UP000182975">
    <property type="component" value="Unassembled WGS sequence"/>
</dbReference>
<keyword evidence="1" id="KW-0143">Chaperone</keyword>
<dbReference type="Pfam" id="PF02613">
    <property type="entry name" value="Nitrate_red_del"/>
    <property type="match status" value="1"/>
</dbReference>
<proteinExistence type="predicted"/>
<evidence type="ECO:0000313" key="3">
    <source>
        <dbReference type="Proteomes" id="UP000182975"/>
    </source>
</evidence>
<dbReference type="PANTHER" id="PTHR34227">
    <property type="entry name" value="CHAPERONE PROTEIN YCDY"/>
    <property type="match status" value="1"/>
</dbReference>
<accession>A0A172RWJ5</accession>
<dbReference type="RefSeq" id="WP_066660441.1">
    <property type="nucleotide sequence ID" value="NZ_CP011402.1"/>
</dbReference>
<dbReference type="PANTHER" id="PTHR34227:SF1">
    <property type="entry name" value="DIMETHYL SULFOXIDE REDUCTASE CHAPERONE-RELATED"/>
    <property type="match status" value="1"/>
</dbReference>
<protein>
    <submittedName>
        <fullName evidence="2">Chaperone TorD involved in molybdoenzyme TorA maturation</fullName>
    </submittedName>
</protein>
<evidence type="ECO:0000313" key="2">
    <source>
        <dbReference type="EMBL" id="SEO96588.1"/>
    </source>
</evidence>
<dbReference type="Gene3D" id="1.10.3480.10">
    <property type="entry name" value="TorD-like"/>
    <property type="match status" value="1"/>
</dbReference>
<dbReference type="InterPro" id="IPR050289">
    <property type="entry name" value="TorD/DmsD_chaperones"/>
</dbReference>
<dbReference type="STRING" id="79604.AAY81_01265"/>
<sequence length="207" mass="23334">MATNLGNMFKLFSVAFQPPTVELAELLQSGALAADMRQTWLALELPEEAVDAFAQGLAEYEGADAQETLHAIRQDWSHLYLGNPPLVSNSEGVWRKKSEGRSDVARMINSYSVQVADFMRECGVRRKEKFNDCIDYIEEECDFCSFLADEPQYLIDLGRDPLALLQSFVDEHLAKWAPGFCADVQVNARSSYYRALATLMARFVEAF</sequence>
<name>A0A172RWJ5_9ACTN</name>
<dbReference type="InterPro" id="IPR020945">
    <property type="entry name" value="DMSO/NO3_reduct_chaperone"/>
</dbReference>
<dbReference type="EMBL" id="FOEC01000014">
    <property type="protein sequence ID" value="SEO96588.1"/>
    <property type="molecule type" value="Genomic_DNA"/>
</dbReference>
<organism evidence="2 3">
    <name type="scientific">Denitrobacterium detoxificans</name>
    <dbReference type="NCBI Taxonomy" id="79604"/>
    <lineage>
        <taxon>Bacteria</taxon>
        <taxon>Bacillati</taxon>
        <taxon>Actinomycetota</taxon>
        <taxon>Coriobacteriia</taxon>
        <taxon>Eggerthellales</taxon>
        <taxon>Eggerthellaceae</taxon>
        <taxon>Denitrobacterium</taxon>
    </lineage>
</organism>
<reference evidence="3" key="1">
    <citation type="submission" date="2016-10" db="EMBL/GenBank/DDBJ databases">
        <authorList>
            <person name="Varghese N."/>
        </authorList>
    </citation>
    <scope>NUCLEOTIDE SEQUENCE [LARGE SCALE GENOMIC DNA]</scope>
    <source>
        <strain evidence="3">DSM 21843</strain>
    </source>
</reference>
<evidence type="ECO:0000256" key="1">
    <source>
        <dbReference type="ARBA" id="ARBA00023186"/>
    </source>
</evidence>
<dbReference type="AlphaFoldDB" id="A0A172RWJ5"/>
<gene>
    <name evidence="2" type="ORF">SAMN02910314_01761</name>
</gene>
<keyword evidence="3" id="KW-1185">Reference proteome</keyword>
<dbReference type="InterPro" id="IPR036411">
    <property type="entry name" value="TorD-like_sf"/>
</dbReference>
<dbReference type="KEGG" id="ddt:AAY81_01265"/>
<dbReference type="SUPFAM" id="SSF89155">
    <property type="entry name" value="TorD-like"/>
    <property type="match status" value="1"/>
</dbReference>